<keyword evidence="3" id="KW-1185">Reference proteome</keyword>
<dbReference type="InterPro" id="IPR001656">
    <property type="entry name" value="PsdUridine_synth_TruD"/>
</dbReference>
<evidence type="ECO:0000313" key="3">
    <source>
        <dbReference type="Proteomes" id="UP000246740"/>
    </source>
</evidence>
<evidence type="ECO:0000313" key="2">
    <source>
        <dbReference type="EMBL" id="PWY97510.1"/>
    </source>
</evidence>
<dbReference type="PANTHER" id="PTHR13326">
    <property type="entry name" value="TRNA PSEUDOURIDINE SYNTHASE D"/>
    <property type="match status" value="1"/>
</dbReference>
<dbReference type="InParanoid" id="A0A317XJP6"/>
<accession>A0A317XJP6</accession>
<organism evidence="2 3">
    <name type="scientific">Testicularia cyperi</name>
    <dbReference type="NCBI Taxonomy" id="1882483"/>
    <lineage>
        <taxon>Eukaryota</taxon>
        <taxon>Fungi</taxon>
        <taxon>Dikarya</taxon>
        <taxon>Basidiomycota</taxon>
        <taxon>Ustilaginomycotina</taxon>
        <taxon>Ustilaginomycetes</taxon>
        <taxon>Ustilaginales</taxon>
        <taxon>Anthracoideaceae</taxon>
        <taxon>Testicularia</taxon>
    </lineage>
</organism>
<feature type="region of interest" description="Disordered" evidence="1">
    <location>
        <begin position="1"/>
        <end position="63"/>
    </location>
</feature>
<feature type="compositionally biased region" description="Acidic residues" evidence="1">
    <location>
        <begin position="27"/>
        <end position="42"/>
    </location>
</feature>
<reference evidence="2 3" key="1">
    <citation type="journal article" date="2018" name="Mol. Biol. Evol.">
        <title>Broad Genomic Sampling Reveals a Smut Pathogenic Ancestry of the Fungal Clade Ustilaginomycotina.</title>
        <authorList>
            <person name="Kijpornyongpan T."/>
            <person name="Mondo S.J."/>
            <person name="Barry K."/>
            <person name="Sandor L."/>
            <person name="Lee J."/>
            <person name="Lipzen A."/>
            <person name="Pangilinan J."/>
            <person name="LaButti K."/>
            <person name="Hainaut M."/>
            <person name="Henrissat B."/>
            <person name="Grigoriev I.V."/>
            <person name="Spatafora J.W."/>
            <person name="Aime M.C."/>
        </authorList>
    </citation>
    <scope>NUCLEOTIDE SEQUENCE [LARGE SCALE GENOMIC DNA]</scope>
    <source>
        <strain evidence="2 3">MCA 3645</strain>
    </source>
</reference>
<dbReference type="AlphaFoldDB" id="A0A317XJP6"/>
<name>A0A317XJP6_9BASI</name>
<dbReference type="GO" id="GO:0001522">
    <property type="term" value="P:pseudouridine synthesis"/>
    <property type="evidence" value="ECO:0007669"/>
    <property type="project" value="InterPro"/>
</dbReference>
<evidence type="ECO:0000256" key="1">
    <source>
        <dbReference type="SAM" id="MobiDB-lite"/>
    </source>
</evidence>
<dbReference type="InterPro" id="IPR020103">
    <property type="entry name" value="PsdUridine_synth_cat_dom_sf"/>
</dbReference>
<dbReference type="GO" id="GO:0003723">
    <property type="term" value="F:RNA binding"/>
    <property type="evidence" value="ECO:0007669"/>
    <property type="project" value="InterPro"/>
</dbReference>
<proteinExistence type="predicted"/>
<dbReference type="Proteomes" id="UP000246740">
    <property type="component" value="Unassembled WGS sequence"/>
</dbReference>
<dbReference type="PANTHER" id="PTHR13326:SF21">
    <property type="entry name" value="PSEUDOURIDYLATE SYNTHASE PUS7L"/>
    <property type="match status" value="1"/>
</dbReference>
<dbReference type="Gene3D" id="3.30.2350.20">
    <property type="entry name" value="TruD, catalytic domain"/>
    <property type="match status" value="1"/>
</dbReference>
<dbReference type="EMBL" id="KZ819206">
    <property type="protein sequence ID" value="PWY97510.1"/>
    <property type="molecule type" value="Genomic_DNA"/>
</dbReference>
<dbReference type="GO" id="GO:0005634">
    <property type="term" value="C:nucleus"/>
    <property type="evidence" value="ECO:0007669"/>
    <property type="project" value="TreeGrafter"/>
</dbReference>
<feature type="compositionally biased region" description="Polar residues" evidence="1">
    <location>
        <begin position="47"/>
        <end position="63"/>
    </location>
</feature>
<gene>
    <name evidence="2" type="ORF">BCV70DRAFT_166813</name>
</gene>
<dbReference type="SUPFAM" id="SSF55120">
    <property type="entry name" value="Pseudouridine synthase"/>
    <property type="match status" value="1"/>
</dbReference>
<dbReference type="InterPro" id="IPR042214">
    <property type="entry name" value="TruD_catalytic"/>
</dbReference>
<dbReference type="GO" id="GO:0009982">
    <property type="term" value="F:pseudouridine synthase activity"/>
    <property type="evidence" value="ECO:0007669"/>
    <property type="project" value="InterPro"/>
</dbReference>
<dbReference type="OrthoDB" id="447290at2759"/>
<sequence length="237" mass="25874">MNPVEGDVVLLNKEQDGDADTGGVDESSGDGEVEDDRDDADEDAQRNAANSSTNNGSELPTWQQPTKILTSADLESKSETGEAQWRIDDVVLPLPGSDIPVPEGWMSDLYAQILAEDGLTHDDLTSSKHSDYHLKGSYRRIIARPASFSYEITSYTDPDVALTKTDEEISAGATPSATAKTFLALTLKFQLPSSSYATMLMREALKSDTSSFRHRQMTQQSEDQLYKGSSAATQQQQ</sequence>
<dbReference type="Pfam" id="PF01142">
    <property type="entry name" value="TruD"/>
    <property type="match status" value="1"/>
</dbReference>
<dbReference type="STRING" id="1882483.A0A317XJP6"/>
<feature type="region of interest" description="Disordered" evidence="1">
    <location>
        <begin position="208"/>
        <end position="237"/>
    </location>
</feature>
<protein>
    <submittedName>
        <fullName evidence="2">Pseudouridine synthase</fullName>
    </submittedName>
</protein>